<dbReference type="Proteomes" id="UP001204445">
    <property type="component" value="Unassembled WGS sequence"/>
</dbReference>
<organism evidence="2 3">
    <name type="scientific">Methylohalomonas lacus</name>
    <dbReference type="NCBI Taxonomy" id="398773"/>
    <lineage>
        <taxon>Bacteria</taxon>
        <taxon>Pseudomonadati</taxon>
        <taxon>Pseudomonadota</taxon>
        <taxon>Gammaproteobacteria</taxon>
        <taxon>Methylohalomonadales</taxon>
        <taxon>Methylohalomonadaceae</taxon>
        <taxon>Methylohalomonas</taxon>
    </lineage>
</organism>
<name>A0AAE3HNW2_9GAMM</name>
<keyword evidence="3" id="KW-1185">Reference proteome</keyword>
<keyword evidence="1" id="KW-1133">Transmembrane helix</keyword>
<proteinExistence type="predicted"/>
<dbReference type="AlphaFoldDB" id="A0AAE3HNW2"/>
<feature type="transmembrane region" description="Helical" evidence="1">
    <location>
        <begin position="90"/>
        <end position="108"/>
    </location>
</feature>
<dbReference type="EMBL" id="JANUCT010000015">
    <property type="protein sequence ID" value="MCS3904063.1"/>
    <property type="molecule type" value="Genomic_DNA"/>
</dbReference>
<evidence type="ECO:0000256" key="1">
    <source>
        <dbReference type="SAM" id="Phobius"/>
    </source>
</evidence>
<comment type="caution">
    <text evidence="2">The sequence shown here is derived from an EMBL/GenBank/DDBJ whole genome shotgun (WGS) entry which is preliminary data.</text>
</comment>
<reference evidence="2" key="1">
    <citation type="submission" date="2022-08" db="EMBL/GenBank/DDBJ databases">
        <title>Genomic Encyclopedia of Type Strains, Phase III (KMG-III): the genomes of soil and plant-associated and newly described type strains.</title>
        <authorList>
            <person name="Whitman W."/>
        </authorList>
    </citation>
    <scope>NUCLEOTIDE SEQUENCE</scope>
    <source>
        <strain evidence="2">HMT 1</strain>
    </source>
</reference>
<dbReference type="RefSeq" id="WP_259056219.1">
    <property type="nucleotide sequence ID" value="NZ_JANUCT010000015.1"/>
</dbReference>
<keyword evidence="1" id="KW-0812">Transmembrane</keyword>
<accession>A0AAE3HNW2</accession>
<evidence type="ECO:0000313" key="3">
    <source>
        <dbReference type="Proteomes" id="UP001204445"/>
    </source>
</evidence>
<protein>
    <submittedName>
        <fullName evidence="2">Tic20 family protein</fullName>
    </submittedName>
</protein>
<feature type="transmembrane region" description="Helical" evidence="1">
    <location>
        <begin position="12"/>
        <end position="30"/>
    </location>
</feature>
<evidence type="ECO:0000313" key="2">
    <source>
        <dbReference type="EMBL" id="MCS3904063.1"/>
    </source>
</evidence>
<feature type="transmembrane region" description="Helical" evidence="1">
    <location>
        <begin position="58"/>
        <end position="78"/>
    </location>
</feature>
<keyword evidence="1" id="KW-0472">Membrane</keyword>
<sequence length="125" mass="14091">MLDFLSATLGYTLFFMLPLVILPILFGLAYRLRIGDRRRDTGDSRAGLYHINFNIVRYLTYLLVIPAIMLLTSVIMGYSRGFASVLDSMPGLIAAITITFTWCLYRLVPLVAARSAYEQAQHDGH</sequence>
<gene>
    <name evidence="2" type="ORF">J2T55_002096</name>
</gene>